<organism evidence="1 2">
    <name type="scientific">Stentor coeruleus</name>
    <dbReference type="NCBI Taxonomy" id="5963"/>
    <lineage>
        <taxon>Eukaryota</taxon>
        <taxon>Sar</taxon>
        <taxon>Alveolata</taxon>
        <taxon>Ciliophora</taxon>
        <taxon>Postciliodesmatophora</taxon>
        <taxon>Heterotrichea</taxon>
        <taxon>Heterotrichida</taxon>
        <taxon>Stentoridae</taxon>
        <taxon>Stentor</taxon>
    </lineage>
</organism>
<protein>
    <recommendedName>
        <fullName evidence="3">Arrestin-like N-terminal domain-containing protein</fullName>
    </recommendedName>
</protein>
<dbReference type="Proteomes" id="UP000187209">
    <property type="component" value="Unassembled WGS sequence"/>
</dbReference>
<proteinExistence type="predicted"/>
<dbReference type="EMBL" id="MPUH01000059">
    <property type="protein sequence ID" value="OMJ92521.1"/>
    <property type="molecule type" value="Genomic_DNA"/>
</dbReference>
<gene>
    <name evidence="1" type="ORF">SteCoe_4650</name>
</gene>
<comment type="caution">
    <text evidence="1">The sequence shown here is derived from an EMBL/GenBank/DDBJ whole genome shotgun (WGS) entry which is preliminary data.</text>
</comment>
<dbReference type="AlphaFoldDB" id="A0A1R2CU63"/>
<sequence>MSSSLSLSNDFKIRKNFSLSGSFKLEIQEFSLKLKLQEKLNLPLCKGKYFRFLVKLVNKSGIPLPKHEKLKLEAKLFTSVKPHREIIYSMNGSEILKGSKFSELVYDEKIDMHIASFKLQISDVSSNFSGFNLVVHVHENDFLQKAGFMIKPLLVKDIIVMSKERICKKLRLSK</sequence>
<evidence type="ECO:0000313" key="1">
    <source>
        <dbReference type="EMBL" id="OMJ92521.1"/>
    </source>
</evidence>
<keyword evidence="2" id="KW-1185">Reference proteome</keyword>
<dbReference type="OrthoDB" id="311677at2759"/>
<evidence type="ECO:0000313" key="2">
    <source>
        <dbReference type="Proteomes" id="UP000187209"/>
    </source>
</evidence>
<evidence type="ECO:0008006" key="3">
    <source>
        <dbReference type="Google" id="ProtNLM"/>
    </source>
</evidence>
<name>A0A1R2CU63_9CILI</name>
<accession>A0A1R2CU63</accession>
<reference evidence="1 2" key="1">
    <citation type="submission" date="2016-11" db="EMBL/GenBank/DDBJ databases">
        <title>The macronuclear genome of Stentor coeruleus: a giant cell with tiny introns.</title>
        <authorList>
            <person name="Slabodnick M."/>
            <person name="Ruby J.G."/>
            <person name="Reiff S.B."/>
            <person name="Swart E.C."/>
            <person name="Gosai S."/>
            <person name="Prabakaran S."/>
            <person name="Witkowska E."/>
            <person name="Larue G.E."/>
            <person name="Fisher S."/>
            <person name="Freeman R.M."/>
            <person name="Gunawardena J."/>
            <person name="Chu W."/>
            <person name="Stover N.A."/>
            <person name="Gregory B.D."/>
            <person name="Nowacki M."/>
            <person name="Derisi J."/>
            <person name="Roy S.W."/>
            <person name="Marshall W.F."/>
            <person name="Sood P."/>
        </authorList>
    </citation>
    <scope>NUCLEOTIDE SEQUENCE [LARGE SCALE GENOMIC DNA]</scope>
    <source>
        <strain evidence="1">WM001</strain>
    </source>
</reference>